<dbReference type="PANTHER" id="PTHR12792:SF0">
    <property type="entry name" value="SEPARIN"/>
    <property type="match status" value="1"/>
</dbReference>
<dbReference type="PROSITE" id="PS51700">
    <property type="entry name" value="SEPARIN"/>
    <property type="match status" value="1"/>
</dbReference>
<evidence type="ECO:0000256" key="4">
    <source>
        <dbReference type="ARBA" id="ARBA00022829"/>
    </source>
</evidence>
<dbReference type="InterPro" id="IPR030397">
    <property type="entry name" value="SEPARIN_core_dom"/>
</dbReference>
<evidence type="ECO:0000313" key="7">
    <source>
        <dbReference type="EMBL" id="CDO57235.1"/>
    </source>
</evidence>
<gene>
    <name evidence="7" type="ORF">BN980_GECA19s01924g</name>
</gene>
<evidence type="ECO:0000256" key="1">
    <source>
        <dbReference type="ARBA" id="ARBA00000451"/>
    </source>
</evidence>
<feature type="region of interest" description="Disordered" evidence="5">
    <location>
        <begin position="702"/>
        <end position="721"/>
    </location>
</feature>
<keyword evidence="3" id="KW-0378">Hydrolase</keyword>
<keyword evidence="8" id="KW-1185">Reference proteome</keyword>
<dbReference type="OrthoDB" id="10255632at2759"/>
<organism evidence="7 8">
    <name type="scientific">Geotrichum candidum</name>
    <name type="common">Oospora lactis</name>
    <name type="synonym">Dipodascus geotrichum</name>
    <dbReference type="NCBI Taxonomy" id="1173061"/>
    <lineage>
        <taxon>Eukaryota</taxon>
        <taxon>Fungi</taxon>
        <taxon>Dikarya</taxon>
        <taxon>Ascomycota</taxon>
        <taxon>Saccharomycotina</taxon>
        <taxon>Dipodascomycetes</taxon>
        <taxon>Dipodascales</taxon>
        <taxon>Dipodascaceae</taxon>
        <taxon>Geotrichum</taxon>
    </lineage>
</organism>
<accession>A0A0J9XJN5</accession>
<evidence type="ECO:0000256" key="3">
    <source>
        <dbReference type="ARBA" id="ARBA00022801"/>
    </source>
</evidence>
<dbReference type="GO" id="GO:0051307">
    <property type="term" value="P:meiotic chromosome separation"/>
    <property type="evidence" value="ECO:0007669"/>
    <property type="project" value="TreeGrafter"/>
</dbReference>
<dbReference type="Pfam" id="PF03568">
    <property type="entry name" value="Separin_C"/>
    <property type="match status" value="1"/>
</dbReference>
<dbReference type="GO" id="GO:0005634">
    <property type="term" value="C:nucleus"/>
    <property type="evidence" value="ECO:0007669"/>
    <property type="project" value="InterPro"/>
</dbReference>
<evidence type="ECO:0000256" key="2">
    <source>
        <dbReference type="ARBA" id="ARBA00012489"/>
    </source>
</evidence>
<proteinExistence type="predicted"/>
<dbReference type="GO" id="GO:0044732">
    <property type="term" value="C:mitotic spindle pole body"/>
    <property type="evidence" value="ECO:0007669"/>
    <property type="project" value="TreeGrafter"/>
</dbReference>
<evidence type="ECO:0000256" key="5">
    <source>
        <dbReference type="SAM" id="MobiDB-lite"/>
    </source>
</evidence>
<dbReference type="PANTHER" id="PTHR12792">
    <property type="entry name" value="EXTRA SPINDLE POLES 1-RELATED"/>
    <property type="match status" value="1"/>
</dbReference>
<dbReference type="STRING" id="1173061.A0A0J9XJN5"/>
<keyword evidence="4" id="KW-0159">Chromosome partition</keyword>
<comment type="catalytic activity">
    <reaction evidence="1">
        <text>All bonds known to be hydrolyzed by this endopeptidase have arginine in P1 and an acidic residue in P4. P6 is often occupied by an acidic residue or by a hydroxy-amino-acid residue, the phosphorylation of which enhances cleavage.</text>
        <dbReference type="EC" id="3.4.22.49"/>
    </reaction>
</comment>
<dbReference type="InterPro" id="IPR005314">
    <property type="entry name" value="Peptidase_C50"/>
</dbReference>
<dbReference type="GO" id="GO:0006508">
    <property type="term" value="P:proteolysis"/>
    <property type="evidence" value="ECO:0007669"/>
    <property type="project" value="UniProtKB-KW"/>
</dbReference>
<comment type="caution">
    <text evidence="7">The sequence shown here is derived from an EMBL/GenBank/DDBJ whole genome shotgun (WGS) entry which is preliminary data.</text>
</comment>
<name>A0A0J9XJN5_GEOCN</name>
<dbReference type="GO" id="GO:0072686">
    <property type="term" value="C:mitotic spindle"/>
    <property type="evidence" value="ECO:0007669"/>
    <property type="project" value="TreeGrafter"/>
</dbReference>
<feature type="domain" description="Peptidase C50" evidence="6">
    <location>
        <begin position="1281"/>
        <end position="1376"/>
    </location>
</feature>
<sequence length="1464" mass="164701">MFRVADAFLTFVKNNFGVELPYMNLLVIYDNLIEILVQLKDTPRLMYISNSLLTLGSKCKQAKLPDNTHLDYYRKSFSIELALRDQDIDNSALLLKADRLCLALSDLSLTDEAFEVISDTIGVYSLKNSILEKVRLYPVSTVWESNDIQRILHLGSRLLIDMYPKIPVEFSNLHPEVEACLLEALSEFFLNSSRSNKGELMIKIMERIQKILNFTDFPLRHLRVLNSFFKSTGTCYEEIAPGITAKLLDAITTGAYNQDEQLSYLSPSIISSAAFSLVVSGTVPVPDQFRYLTLSVNNAIEALESKSNLSESLIADIKMLEKFLDLQGAHEKRAQLLRGVIKSTSYKHNRTMFSIFFHLNLISSLLALGYTGAAVRECEHIETEAMTMDFKPVEQVWLALRKCECHIAVSNLSQASNSFKKICDLIQADDLLKLPVLAGRPASENRLHFQNRATLFAEICLALAKLHMEEGNVEYGINHSQKAIKFLQAFLKKSQSMAPHASNISLNYTWRMTSLLITCQTLTSMGFERLGIFRESYYYIGEASKVSRASECTLRLAAILSFESELFVRSSKLEQATKTLEECELLINSLNLQDLNVLHYAHSAILSLQRQRLFVEGYEYYELSDKIFADLKEKSATFSVKAITAEISRLSLIEKERELARLKSKFQEVPSEKPMSRTRNIRIDRRAFSRTAMNANSNALSSRALSKEVPTSPQQKPVIVSRNTGGPVHSDIYGVEVVWNGIVRSQVYSLGLQNNIDGAIALLDEQYRSAGTRDNVLLDIAKARNYYLLAKRDIEQDPVLTFVFDSAISIPSVRITHSIMSNYRQSDKFPQSALANLNFAKNLLLGSISDMTAVCTVIELNSAANLLNSILVLLSSINVVTEQGGHSGEHDILPFPNLVLHELARGFTLSSDRAVVKLQNNDFDWPSHTDTSVKRADLHSSVNLESSKLHDMMVSYKNKFLDNLPERWAVVSISICEETGSLMLTRFERGRGPLLISLPLNRHNSRDANEDFFSFDKGLAQLREIIDLSNATASVQRTSSIKTKENRQAWWKERYDLDQRLQELLKDAEHCWIGGFLGMFSMTKTFKHLMENFSNQFLKILRTHLPSRNWVMGGGRRRGVGSKRGLVPPSANGVASILDLKDIEIEVDPLLFELFVNLGEPETIEDPGMLEDLTYFILDTLQFHGERNAYDEIEIDQLLVDIEGLLKVYHNQVRDLPKSELEAHAIEHTVLILDKTSQAFPWESIPLLRGHSVTRVPSFLILSSLLQSINGDLTLTVERDNNNSHYVLNPGGDLPRTQERFQGLFERLSGWTGLTGRAPAEEEVGRMLESGDMFVYMGHGGGQQYIRSARIKGLERCCATLLLGCSSGALEPAGDYEPWGTPLNYLVAGCPMLVANMWDVTDKDIDKFSASMLERWGAFPPSNPGMKVMGIARAVRESRDECNLRFLNGAAPVVYGLPLSLVYK</sequence>
<dbReference type="EMBL" id="CCBN010000019">
    <property type="protein sequence ID" value="CDO57235.1"/>
    <property type="molecule type" value="Genomic_DNA"/>
</dbReference>
<dbReference type="EC" id="3.4.22.49" evidence="2"/>
<evidence type="ECO:0000313" key="8">
    <source>
        <dbReference type="Proteomes" id="UP000242525"/>
    </source>
</evidence>
<dbReference type="GO" id="GO:0004197">
    <property type="term" value="F:cysteine-type endopeptidase activity"/>
    <property type="evidence" value="ECO:0007669"/>
    <property type="project" value="InterPro"/>
</dbReference>
<dbReference type="Proteomes" id="UP000242525">
    <property type="component" value="Unassembled WGS sequence"/>
</dbReference>
<dbReference type="GO" id="GO:0005737">
    <property type="term" value="C:cytoplasm"/>
    <property type="evidence" value="ECO:0007669"/>
    <property type="project" value="TreeGrafter"/>
</dbReference>
<evidence type="ECO:0000259" key="6">
    <source>
        <dbReference type="PROSITE" id="PS51700"/>
    </source>
</evidence>
<reference evidence="7" key="1">
    <citation type="submission" date="2014-03" db="EMBL/GenBank/DDBJ databases">
        <authorList>
            <person name="Casaregola S."/>
        </authorList>
    </citation>
    <scope>NUCLEOTIDE SEQUENCE [LARGE SCALE GENOMIC DNA]</scope>
    <source>
        <strain evidence="7">CLIB 918</strain>
    </source>
</reference>
<protein>
    <recommendedName>
        <fullName evidence="2">separase</fullName>
        <ecNumber evidence="2">3.4.22.49</ecNumber>
    </recommendedName>
</protein>